<feature type="compositionally biased region" description="Low complexity" evidence="6">
    <location>
        <begin position="322"/>
        <end position="338"/>
    </location>
</feature>
<feature type="region of interest" description="Disordered" evidence="6">
    <location>
        <begin position="25"/>
        <end position="110"/>
    </location>
</feature>
<dbReference type="GO" id="GO:0046540">
    <property type="term" value="C:U4/U6 x U5 tri-snRNP complex"/>
    <property type="evidence" value="ECO:0007669"/>
    <property type="project" value="InterPro"/>
</dbReference>
<feature type="compositionally biased region" description="Polar residues" evidence="6">
    <location>
        <begin position="376"/>
        <end position="395"/>
    </location>
</feature>
<comment type="subcellular location">
    <subcellularLocation>
        <location evidence="1">Nucleus</location>
    </subcellularLocation>
</comment>
<comment type="similarity">
    <text evidence="2">Belongs to the SNU66/SART1 family.</text>
</comment>
<dbReference type="Proteomes" id="UP000269793">
    <property type="component" value="Chromosome VI"/>
</dbReference>
<keyword evidence="4" id="KW-0508">mRNA splicing</keyword>
<dbReference type="PANTHER" id="PTHR14152">
    <property type="entry name" value="SQUAMOUS CELL CARCINOMA ANTIGEN RECOGNISED BY CYTOTOXIC T LYMPHOCYTES"/>
    <property type="match status" value="1"/>
</dbReference>
<feature type="region of interest" description="Disordered" evidence="6">
    <location>
        <begin position="262"/>
        <end position="281"/>
    </location>
</feature>
<feature type="compositionally biased region" description="Basic residues" evidence="6">
    <location>
        <begin position="225"/>
        <end position="235"/>
    </location>
</feature>
<dbReference type="GO" id="GO:0000481">
    <property type="term" value="P:maturation of 5S rRNA"/>
    <property type="evidence" value="ECO:0007669"/>
    <property type="project" value="TreeGrafter"/>
</dbReference>
<sequence length="550" mass="60199">MGAFRASLSLDEANRVRLSLGLRPLEVDDETGADERVVPERPAEPVARDEAVATSHAPQGPTLGQGASMSARAWIQHARRQAQVHAAERAAQADKEQAAAAPPAYTSQDTHGLRVAHDLAELDGHERILTLRDAGVLDMEEDELEEAMTQRRAPPSASSGVLDKYDHVETLDAPAPRADVGFRLGEAMDAPLRTEALASESRHAQHVSLDYEKNVPVSDYDTAFKKRKKKSRQPRRVWVEESAPARAEALVDDDELAASLARARRQRAKASMKKVTPAMVAQSVAAHQDEAPAADGLLFDGTSNFVQQIVERKEAPRRSAPEHASPAADAEAPEHASAPEPPSPPVPASPHAPVDEAPATSPTDAPHPAAEADPSSVASVLQYLRSQGTLESTSSEQREHEKTQLQYDAWLHRHRDHADDDDDAQAIMDKFKDYKPDIKIEYHDEFGRTLSTKEAWKQLSHTFHGTAPGHRAQEKRLRRIAEEQRRERMLAGDTSAMTQAFQARSERTGQAHMVLSPAFKPAFAPAFQPAQQAPAAEGSRVRIALKRKAT</sequence>
<dbReference type="Pfam" id="PF19252">
    <property type="entry name" value="HIND"/>
    <property type="match status" value="1"/>
</dbReference>
<name>A0A3G2SAC1_MALR7</name>
<evidence type="ECO:0000313" key="7">
    <source>
        <dbReference type="EMBL" id="AYO44159.1"/>
    </source>
</evidence>
<evidence type="ECO:0000256" key="3">
    <source>
        <dbReference type="ARBA" id="ARBA00022664"/>
    </source>
</evidence>
<feature type="compositionally biased region" description="Basic and acidic residues" evidence="6">
    <location>
        <begin position="86"/>
        <end position="97"/>
    </location>
</feature>
<keyword evidence="3" id="KW-0507">mRNA processing</keyword>
<evidence type="ECO:0000256" key="6">
    <source>
        <dbReference type="SAM" id="MobiDB-lite"/>
    </source>
</evidence>
<feature type="compositionally biased region" description="Basic and acidic residues" evidence="6">
    <location>
        <begin position="33"/>
        <end position="51"/>
    </location>
</feature>
<evidence type="ECO:0000256" key="1">
    <source>
        <dbReference type="ARBA" id="ARBA00004123"/>
    </source>
</evidence>
<dbReference type="InterPro" id="IPR045347">
    <property type="entry name" value="HIND"/>
</dbReference>
<feature type="region of interest" description="Disordered" evidence="6">
    <location>
        <begin position="224"/>
        <end position="243"/>
    </location>
</feature>
<dbReference type="EMBL" id="CP033153">
    <property type="protein sequence ID" value="AYO44159.1"/>
    <property type="molecule type" value="Genomic_DNA"/>
</dbReference>
<accession>A0A3G2SAC1</accession>
<dbReference type="AlphaFoldDB" id="A0A3G2SAC1"/>
<protein>
    <submittedName>
        <fullName evidence="7">U4/U6.U5 tri-snRNP-associated protein snu66</fullName>
    </submittedName>
</protein>
<feature type="compositionally biased region" description="Basic and acidic residues" evidence="6">
    <location>
        <begin position="310"/>
        <end position="321"/>
    </location>
</feature>
<evidence type="ECO:0000256" key="5">
    <source>
        <dbReference type="ARBA" id="ARBA00023242"/>
    </source>
</evidence>
<dbReference type="STRING" id="425264.A0A3G2SAC1"/>
<dbReference type="VEuPathDB" id="FungiDB:DNF11_3209"/>
<feature type="compositionally biased region" description="Basic residues" evidence="6">
    <location>
        <begin position="262"/>
        <end position="272"/>
    </location>
</feature>
<proteinExistence type="inferred from homology"/>
<evidence type="ECO:0000256" key="4">
    <source>
        <dbReference type="ARBA" id="ARBA00023187"/>
    </source>
</evidence>
<dbReference type="Pfam" id="PF03343">
    <property type="entry name" value="SART-1"/>
    <property type="match status" value="2"/>
</dbReference>
<dbReference type="InterPro" id="IPR005011">
    <property type="entry name" value="SNU66/SART1"/>
</dbReference>
<dbReference type="OrthoDB" id="5583at2759"/>
<feature type="compositionally biased region" description="Pro residues" evidence="6">
    <location>
        <begin position="339"/>
        <end position="350"/>
    </location>
</feature>
<keyword evidence="8" id="KW-1185">Reference proteome</keyword>
<reference evidence="7 8" key="1">
    <citation type="submission" date="2018-10" db="EMBL/GenBank/DDBJ databases">
        <title>Complete genome sequence of Malassezia restricta CBS 7877.</title>
        <authorList>
            <person name="Morand S.C."/>
            <person name="Bertignac M."/>
            <person name="Iltis A."/>
            <person name="Kolder I."/>
            <person name="Pirovano W."/>
            <person name="Jourdain R."/>
            <person name="Clavaud C."/>
        </authorList>
    </citation>
    <scope>NUCLEOTIDE SEQUENCE [LARGE SCALE GENOMIC DNA]</scope>
    <source>
        <strain evidence="7 8">CBS 7877</strain>
    </source>
</reference>
<dbReference type="PANTHER" id="PTHR14152:SF5">
    <property type="entry name" value="U4_U6.U5 TRI-SNRNP-ASSOCIATED PROTEIN 1"/>
    <property type="match status" value="1"/>
</dbReference>
<keyword evidence="5" id="KW-0539">Nucleus</keyword>
<organism evidence="7 8">
    <name type="scientific">Malassezia restricta (strain ATCC 96810 / NBRC 103918 / CBS 7877)</name>
    <name type="common">Seborrheic dermatitis infection agent</name>
    <dbReference type="NCBI Taxonomy" id="425264"/>
    <lineage>
        <taxon>Eukaryota</taxon>
        <taxon>Fungi</taxon>
        <taxon>Dikarya</taxon>
        <taxon>Basidiomycota</taxon>
        <taxon>Ustilaginomycotina</taxon>
        <taxon>Malasseziomycetes</taxon>
        <taxon>Malasseziales</taxon>
        <taxon>Malasseziaceae</taxon>
        <taxon>Malassezia</taxon>
    </lineage>
</organism>
<evidence type="ECO:0000313" key="8">
    <source>
        <dbReference type="Proteomes" id="UP000269793"/>
    </source>
</evidence>
<feature type="region of interest" description="Disordered" evidence="6">
    <location>
        <begin position="145"/>
        <end position="167"/>
    </location>
</feature>
<feature type="region of interest" description="Disordered" evidence="6">
    <location>
        <begin position="308"/>
        <end position="404"/>
    </location>
</feature>
<dbReference type="GO" id="GO:0045292">
    <property type="term" value="P:mRNA cis splicing, via spliceosome"/>
    <property type="evidence" value="ECO:0007669"/>
    <property type="project" value="TreeGrafter"/>
</dbReference>
<evidence type="ECO:0000256" key="2">
    <source>
        <dbReference type="ARBA" id="ARBA00006076"/>
    </source>
</evidence>
<gene>
    <name evidence="7" type="primary">snu66</name>
    <name evidence="7" type="ORF">DNF11_3209</name>
</gene>